<accession>A0A6A6YG12</accession>
<sequence>MFSQYSKQDAFPPPPYLYPPRPPCLPASTVAFNFDLPKPTLILQDYSLDGFTPKPTAAALLELRKRGSGVCAYLSGSVDTTITCGDGACGYDPDVHWWGCCDGESKGTPTGCPIITKCVPHSLYNSCSLNPSCSADQGLTAWGWAISYQYIFGPYGHYNTSRVYINFNLSLGGPVRSDFDRLSTFLSGLTTSTRGLEQDIMDEWVTLNFHIRTTREKHRPKLLLSAGR</sequence>
<protein>
    <submittedName>
        <fullName evidence="1 3">Uncharacterized protein</fullName>
    </submittedName>
</protein>
<reference evidence="1 3" key="1">
    <citation type="journal article" date="2020" name="Stud. Mycol.">
        <title>101 Dothideomycetes genomes: a test case for predicting lifestyles and emergence of pathogens.</title>
        <authorList>
            <person name="Haridas S."/>
            <person name="Albert R."/>
            <person name="Binder M."/>
            <person name="Bloem J."/>
            <person name="Labutti K."/>
            <person name="Salamov A."/>
            <person name="Andreopoulos B."/>
            <person name="Baker S."/>
            <person name="Barry K."/>
            <person name="Bills G."/>
            <person name="Bluhm B."/>
            <person name="Cannon C."/>
            <person name="Castanera R."/>
            <person name="Culley D."/>
            <person name="Daum C."/>
            <person name="Ezra D."/>
            <person name="Gonzalez J."/>
            <person name="Henrissat B."/>
            <person name="Kuo A."/>
            <person name="Liang C."/>
            <person name="Lipzen A."/>
            <person name="Lutzoni F."/>
            <person name="Magnuson J."/>
            <person name="Mondo S."/>
            <person name="Nolan M."/>
            <person name="Ohm R."/>
            <person name="Pangilinan J."/>
            <person name="Park H.-J."/>
            <person name="Ramirez L."/>
            <person name="Alfaro M."/>
            <person name="Sun H."/>
            <person name="Tritt A."/>
            <person name="Yoshinaga Y."/>
            <person name="Zwiers L.-H."/>
            <person name="Turgeon B."/>
            <person name="Goodwin S."/>
            <person name="Spatafora J."/>
            <person name="Crous P."/>
            <person name="Grigoriev I."/>
        </authorList>
    </citation>
    <scope>NUCLEOTIDE SEQUENCE</scope>
    <source>
        <strain evidence="1 3">CBS 304.34</strain>
    </source>
</reference>
<dbReference type="AlphaFoldDB" id="A0A6A6YG12"/>
<name>A0A6A6YG12_9PEZI</name>
<evidence type="ECO:0000313" key="3">
    <source>
        <dbReference type="RefSeq" id="XP_033574472.1"/>
    </source>
</evidence>
<reference evidence="3" key="3">
    <citation type="submission" date="2025-04" db="UniProtKB">
        <authorList>
            <consortium name="RefSeq"/>
        </authorList>
    </citation>
    <scope>IDENTIFICATION</scope>
    <source>
        <strain evidence="3">CBS 304.34</strain>
    </source>
</reference>
<keyword evidence="2" id="KW-1185">Reference proteome</keyword>
<reference evidence="3" key="2">
    <citation type="submission" date="2020-04" db="EMBL/GenBank/DDBJ databases">
        <authorList>
            <consortium name="NCBI Genome Project"/>
        </authorList>
    </citation>
    <scope>NUCLEOTIDE SEQUENCE</scope>
    <source>
        <strain evidence="3">CBS 304.34</strain>
    </source>
</reference>
<organism evidence="1">
    <name type="scientific">Mytilinidion resinicola</name>
    <dbReference type="NCBI Taxonomy" id="574789"/>
    <lineage>
        <taxon>Eukaryota</taxon>
        <taxon>Fungi</taxon>
        <taxon>Dikarya</taxon>
        <taxon>Ascomycota</taxon>
        <taxon>Pezizomycotina</taxon>
        <taxon>Dothideomycetes</taxon>
        <taxon>Pleosporomycetidae</taxon>
        <taxon>Mytilinidiales</taxon>
        <taxon>Mytilinidiaceae</taxon>
        <taxon>Mytilinidion</taxon>
    </lineage>
</organism>
<proteinExistence type="predicted"/>
<dbReference type="OrthoDB" id="5347452at2759"/>
<dbReference type="RefSeq" id="XP_033574472.1">
    <property type="nucleotide sequence ID" value="XM_033722204.1"/>
</dbReference>
<dbReference type="GeneID" id="54463097"/>
<evidence type="ECO:0000313" key="1">
    <source>
        <dbReference type="EMBL" id="KAF2807508.1"/>
    </source>
</evidence>
<dbReference type="Proteomes" id="UP000504636">
    <property type="component" value="Unplaced"/>
</dbReference>
<evidence type="ECO:0000313" key="2">
    <source>
        <dbReference type="Proteomes" id="UP000504636"/>
    </source>
</evidence>
<gene>
    <name evidence="1 3" type="ORF">BDZ99DRAFT_478972</name>
</gene>
<dbReference type="EMBL" id="MU003705">
    <property type="protein sequence ID" value="KAF2807508.1"/>
    <property type="molecule type" value="Genomic_DNA"/>
</dbReference>